<protein>
    <submittedName>
        <fullName evidence="1">Uncharacterized protein</fullName>
    </submittedName>
</protein>
<comment type="caution">
    <text evidence="1">The sequence shown here is derived from an EMBL/GenBank/DDBJ whole genome shotgun (WGS) entry which is preliminary data.</text>
</comment>
<dbReference type="EMBL" id="ASHM01262922">
    <property type="protein sequence ID" value="PNX70016.1"/>
    <property type="molecule type" value="Genomic_DNA"/>
</dbReference>
<name>A0A2K3KUR4_TRIPR</name>
<evidence type="ECO:0000313" key="1">
    <source>
        <dbReference type="EMBL" id="PNX70016.1"/>
    </source>
</evidence>
<feature type="non-terminal residue" evidence="1">
    <location>
        <position position="1"/>
    </location>
</feature>
<dbReference type="Proteomes" id="UP000236291">
    <property type="component" value="Unassembled WGS sequence"/>
</dbReference>
<reference evidence="1 2" key="2">
    <citation type="journal article" date="2017" name="Front. Plant Sci.">
        <title>Gene Classification and Mining of Molecular Markers Useful in Red Clover (Trifolium pratense) Breeding.</title>
        <authorList>
            <person name="Istvanek J."/>
            <person name="Dluhosova J."/>
            <person name="Dluhos P."/>
            <person name="Patkova L."/>
            <person name="Nedelnik J."/>
            <person name="Repkova J."/>
        </authorList>
    </citation>
    <scope>NUCLEOTIDE SEQUENCE [LARGE SCALE GENOMIC DNA]</scope>
    <source>
        <strain evidence="2">cv. Tatra</strain>
        <tissue evidence="1">Young leaves</tissue>
    </source>
</reference>
<evidence type="ECO:0000313" key="2">
    <source>
        <dbReference type="Proteomes" id="UP000236291"/>
    </source>
</evidence>
<reference evidence="1 2" key="1">
    <citation type="journal article" date="2014" name="Am. J. Bot.">
        <title>Genome assembly and annotation for red clover (Trifolium pratense; Fabaceae).</title>
        <authorList>
            <person name="Istvanek J."/>
            <person name="Jaros M."/>
            <person name="Krenek A."/>
            <person name="Repkova J."/>
        </authorList>
    </citation>
    <scope>NUCLEOTIDE SEQUENCE [LARGE SCALE GENOMIC DNA]</scope>
    <source>
        <strain evidence="2">cv. Tatra</strain>
        <tissue evidence="1">Young leaves</tissue>
    </source>
</reference>
<proteinExistence type="predicted"/>
<organism evidence="1 2">
    <name type="scientific">Trifolium pratense</name>
    <name type="common">Red clover</name>
    <dbReference type="NCBI Taxonomy" id="57577"/>
    <lineage>
        <taxon>Eukaryota</taxon>
        <taxon>Viridiplantae</taxon>
        <taxon>Streptophyta</taxon>
        <taxon>Embryophyta</taxon>
        <taxon>Tracheophyta</taxon>
        <taxon>Spermatophyta</taxon>
        <taxon>Magnoliopsida</taxon>
        <taxon>eudicotyledons</taxon>
        <taxon>Gunneridae</taxon>
        <taxon>Pentapetalae</taxon>
        <taxon>rosids</taxon>
        <taxon>fabids</taxon>
        <taxon>Fabales</taxon>
        <taxon>Fabaceae</taxon>
        <taxon>Papilionoideae</taxon>
        <taxon>50 kb inversion clade</taxon>
        <taxon>NPAAA clade</taxon>
        <taxon>Hologalegina</taxon>
        <taxon>IRL clade</taxon>
        <taxon>Trifolieae</taxon>
        <taxon>Trifolium</taxon>
    </lineage>
</organism>
<gene>
    <name evidence="1" type="ORF">L195_g064695</name>
</gene>
<sequence>KETLSIGTDGTLGAILFLLADFRGDAAGDTSGDAPSS</sequence>
<dbReference type="AlphaFoldDB" id="A0A2K3KUR4"/>
<accession>A0A2K3KUR4</accession>